<sequence>MRALSSLLLLLLIHGVAVQKNYLNNSCVAKARELTEIPCGHAVAVASDHYAQMSLDPAGRKTKLLSIHIEAKKEEF</sequence>
<accession>A0ABC8TN67</accession>
<comment type="caution">
    <text evidence="2">The sequence shown here is derived from an EMBL/GenBank/DDBJ whole genome shotgun (WGS) entry which is preliminary data.</text>
</comment>
<dbReference type="EMBL" id="CAUOFW020005613">
    <property type="protein sequence ID" value="CAK9170882.1"/>
    <property type="molecule type" value="Genomic_DNA"/>
</dbReference>
<gene>
    <name evidence="2" type="ORF">ILEXP_LOCUS40402</name>
</gene>
<dbReference type="AlphaFoldDB" id="A0ABC8TN67"/>
<feature type="signal peptide" evidence="1">
    <location>
        <begin position="1"/>
        <end position="18"/>
    </location>
</feature>
<keyword evidence="3" id="KW-1185">Reference proteome</keyword>
<evidence type="ECO:0000313" key="2">
    <source>
        <dbReference type="EMBL" id="CAK9170882.1"/>
    </source>
</evidence>
<dbReference type="Proteomes" id="UP001642360">
    <property type="component" value="Unassembled WGS sequence"/>
</dbReference>
<keyword evidence="1" id="KW-0732">Signal</keyword>
<evidence type="ECO:0000256" key="1">
    <source>
        <dbReference type="SAM" id="SignalP"/>
    </source>
</evidence>
<organism evidence="2 3">
    <name type="scientific">Ilex paraguariensis</name>
    <name type="common">yerba mate</name>
    <dbReference type="NCBI Taxonomy" id="185542"/>
    <lineage>
        <taxon>Eukaryota</taxon>
        <taxon>Viridiplantae</taxon>
        <taxon>Streptophyta</taxon>
        <taxon>Embryophyta</taxon>
        <taxon>Tracheophyta</taxon>
        <taxon>Spermatophyta</taxon>
        <taxon>Magnoliopsida</taxon>
        <taxon>eudicotyledons</taxon>
        <taxon>Gunneridae</taxon>
        <taxon>Pentapetalae</taxon>
        <taxon>asterids</taxon>
        <taxon>campanulids</taxon>
        <taxon>Aquifoliales</taxon>
        <taxon>Aquifoliaceae</taxon>
        <taxon>Ilex</taxon>
    </lineage>
</organism>
<name>A0ABC8TN67_9AQUA</name>
<protein>
    <submittedName>
        <fullName evidence="2">Uncharacterized protein</fullName>
    </submittedName>
</protein>
<proteinExistence type="predicted"/>
<reference evidence="2 3" key="1">
    <citation type="submission" date="2024-02" db="EMBL/GenBank/DDBJ databases">
        <authorList>
            <person name="Vignale AGUSTIN F."/>
            <person name="Sosa J E."/>
            <person name="Modenutti C."/>
        </authorList>
    </citation>
    <scope>NUCLEOTIDE SEQUENCE [LARGE SCALE GENOMIC DNA]</scope>
</reference>
<evidence type="ECO:0000313" key="3">
    <source>
        <dbReference type="Proteomes" id="UP001642360"/>
    </source>
</evidence>
<feature type="chain" id="PRO_5044827569" evidence="1">
    <location>
        <begin position="19"/>
        <end position="76"/>
    </location>
</feature>